<name>A8XTI7_CAEBR</name>
<reference evidence="2 3" key="1">
    <citation type="journal article" date="2003" name="PLoS Biol.">
        <title>The genome sequence of Caenorhabditis briggsae: a platform for comparative genomics.</title>
        <authorList>
            <person name="Stein L.D."/>
            <person name="Bao Z."/>
            <person name="Blasiar D."/>
            <person name="Blumenthal T."/>
            <person name="Brent M.R."/>
            <person name="Chen N."/>
            <person name="Chinwalla A."/>
            <person name="Clarke L."/>
            <person name="Clee C."/>
            <person name="Coghlan A."/>
            <person name="Coulson A."/>
            <person name="D'Eustachio P."/>
            <person name="Fitch D.H."/>
            <person name="Fulton L.A."/>
            <person name="Fulton R.E."/>
            <person name="Griffiths-Jones S."/>
            <person name="Harris T.W."/>
            <person name="Hillier L.W."/>
            <person name="Kamath R."/>
            <person name="Kuwabara P.E."/>
            <person name="Mardis E.R."/>
            <person name="Marra M.A."/>
            <person name="Miner T.L."/>
            <person name="Minx P."/>
            <person name="Mullikin J.C."/>
            <person name="Plumb R.W."/>
            <person name="Rogers J."/>
            <person name="Schein J.E."/>
            <person name="Sohrmann M."/>
            <person name="Spieth J."/>
            <person name="Stajich J.E."/>
            <person name="Wei C."/>
            <person name="Willey D."/>
            <person name="Wilson R.K."/>
            <person name="Durbin R."/>
            <person name="Waterston R.H."/>
        </authorList>
    </citation>
    <scope>NUCLEOTIDE SEQUENCE [LARGE SCALE GENOMIC DNA]</scope>
    <source>
        <strain evidence="2 3">AF16</strain>
    </source>
</reference>
<keyword evidence="1" id="KW-0175">Coiled coil</keyword>
<evidence type="ECO:0000313" key="2">
    <source>
        <dbReference type="EMBL" id="CAP35964.1"/>
    </source>
</evidence>
<dbReference type="WormBase" id="CBG18534">
    <property type="protein sequence ID" value="CBP19314"/>
    <property type="gene ID" value="WBGene00037934"/>
</dbReference>
<dbReference type="CTD" id="8577460"/>
<proteinExistence type="predicted"/>
<evidence type="ECO:0000256" key="1">
    <source>
        <dbReference type="SAM" id="Coils"/>
    </source>
</evidence>
<gene>
    <name evidence="2 4" type="ORF">CBG18534</name>
    <name evidence="2" type="ORF">CBG_18534</name>
</gene>
<dbReference type="AlphaFoldDB" id="A8XTI7"/>
<keyword evidence="3" id="KW-1185">Reference proteome</keyword>
<dbReference type="GeneID" id="8577460"/>
<dbReference type="Proteomes" id="UP000008549">
    <property type="component" value="Unassembled WGS sequence"/>
</dbReference>
<sequence>MFSTVYRFFTGTEWDEDTEKRHVENSMKLTKVAVKKEVLLRNSEVCGLKINGLGGALLEYLPMLFIEVADKMKLENEAEHEKKKLELSKLWEITTEAAIAKIESSAMTELESVRDNTLEVEKEIMQLRERLVEVGADYARAEIEISRKTFKELEAQKDRNERLSEVHSQKVLENLSVIHEEEKRISDDVRAEKNANAKMLIEEMKEGTQQQAELATCNLNIQNASSERKNRKHVNLKIMEIKRQSTDLGRWYQETLEVIGAPPELYKKLTRKRRMKAKDSLIRFSEITSSIFSKFNELEQNLGRLELQDVDLKCVIQNIKSLISSFGEIIANIKLTIEIGEIIDSKRRDEFVILKNHLFEDINNIQLIYDGKRDIEKNLVDRFIKC</sequence>
<protein>
    <submittedName>
        <fullName evidence="2">Protein CBG18534</fullName>
    </submittedName>
</protein>
<dbReference type="KEGG" id="cbr:CBG_18534"/>
<accession>A8XTI7</accession>
<organism evidence="2 3">
    <name type="scientific">Caenorhabditis briggsae</name>
    <dbReference type="NCBI Taxonomy" id="6238"/>
    <lineage>
        <taxon>Eukaryota</taxon>
        <taxon>Metazoa</taxon>
        <taxon>Ecdysozoa</taxon>
        <taxon>Nematoda</taxon>
        <taxon>Chromadorea</taxon>
        <taxon>Rhabditida</taxon>
        <taxon>Rhabditina</taxon>
        <taxon>Rhabditomorpha</taxon>
        <taxon>Rhabditoidea</taxon>
        <taxon>Rhabditidae</taxon>
        <taxon>Peloderinae</taxon>
        <taxon>Caenorhabditis</taxon>
    </lineage>
</organism>
<evidence type="ECO:0000313" key="3">
    <source>
        <dbReference type="Proteomes" id="UP000008549"/>
    </source>
</evidence>
<feature type="coiled-coil region" evidence="1">
    <location>
        <begin position="110"/>
        <end position="144"/>
    </location>
</feature>
<dbReference type="EMBL" id="HE601508">
    <property type="protein sequence ID" value="CAP35964.1"/>
    <property type="molecule type" value="Genomic_DNA"/>
</dbReference>
<reference evidence="2 3" key="2">
    <citation type="journal article" date="2011" name="PLoS Genet.">
        <title>Caenorhabditis briggsae recombinant inbred line genotypes reveal inter-strain incompatibility and the evolution of recombination.</title>
        <authorList>
            <person name="Ross J.A."/>
            <person name="Koboldt D.C."/>
            <person name="Staisch J.E."/>
            <person name="Chamberlin H.M."/>
            <person name="Gupta B.P."/>
            <person name="Miller R.D."/>
            <person name="Baird S.E."/>
            <person name="Haag E.S."/>
        </authorList>
    </citation>
    <scope>NUCLEOTIDE SEQUENCE [LARGE SCALE GENOMIC DNA]</scope>
    <source>
        <strain evidence="2 3">AF16</strain>
    </source>
</reference>
<dbReference type="HOGENOM" id="CLU_671296_0_0_1"/>
<evidence type="ECO:0000313" key="4">
    <source>
        <dbReference type="WormBase" id="CBG18534"/>
    </source>
</evidence>
<dbReference type="RefSeq" id="XP_002635465.1">
    <property type="nucleotide sequence ID" value="XM_002635419.1"/>
</dbReference>
<dbReference type="eggNOG" id="ENOG502TFJA">
    <property type="taxonomic scope" value="Eukaryota"/>
</dbReference>